<protein>
    <submittedName>
        <fullName evidence="6">Putative metallo-beta-lactamase family protein</fullName>
    </submittedName>
</protein>
<dbReference type="EMBL" id="CP004373">
    <property type="protein sequence ID" value="AHK71125.1"/>
    <property type="molecule type" value="Genomic_DNA"/>
</dbReference>
<dbReference type="SUPFAM" id="SSF56281">
    <property type="entry name" value="Metallo-hydrolase/oxidoreductase"/>
    <property type="match status" value="1"/>
</dbReference>
<evidence type="ECO:0000313" key="7">
    <source>
        <dbReference type="Proteomes" id="UP000031656"/>
    </source>
</evidence>
<sequence>MSGGCCVSLVAQGLTRYRHIRTDRLEGGAVTPLYAKRVPVTPLRQNCTILSNDEGRAVVVDPGGDVGDILQHLDGMTVEAILLTHGHLDHAGGAAALKRALEKQQGQLVPVIGPDRRDEFLLQSITKQAAAFGIPGMENVAPDRFVEGGEVLHLLGQDLHVAHVPGHTPGHVVFVDHDNRRVLAGDTLFRGTVGRTDFAYGDSQALVDGIRRHLLTLPDDTVVLCGHGMPTTIGEERRTNPFLIS</sequence>
<dbReference type="PANTHER" id="PTHR46233:SF3">
    <property type="entry name" value="HYDROXYACYLGLUTATHIONE HYDROLASE GLOC"/>
    <property type="match status" value="1"/>
</dbReference>
<comment type="cofactor">
    <cofactor evidence="1">
        <name>Zn(2+)</name>
        <dbReference type="ChEBI" id="CHEBI:29105"/>
    </cofactor>
</comment>
<evidence type="ECO:0000256" key="2">
    <source>
        <dbReference type="ARBA" id="ARBA00022723"/>
    </source>
</evidence>
<keyword evidence="4" id="KW-0862">Zinc</keyword>
<keyword evidence="3" id="KW-0378">Hydrolase</keyword>
<dbReference type="InterPro" id="IPR036866">
    <property type="entry name" value="RibonucZ/Hydroxyglut_hydro"/>
</dbReference>
<dbReference type="Proteomes" id="UP000031656">
    <property type="component" value="Chromosome"/>
</dbReference>
<gene>
    <name evidence="6" type="ORF">GLS_c12220</name>
</gene>
<keyword evidence="2" id="KW-0479">Metal-binding</keyword>
<dbReference type="Gene3D" id="3.60.15.10">
    <property type="entry name" value="Ribonuclease Z/Hydroxyacylglutathione hydrolase-like"/>
    <property type="match status" value="1"/>
</dbReference>
<accession>A0A067Z651</accession>
<dbReference type="SMART" id="SM00849">
    <property type="entry name" value="Lactamase_B"/>
    <property type="match status" value="1"/>
</dbReference>
<dbReference type="AlphaFoldDB" id="A0A067Z651"/>
<dbReference type="GO" id="GO:0016787">
    <property type="term" value="F:hydrolase activity"/>
    <property type="evidence" value="ECO:0007669"/>
    <property type="project" value="UniProtKB-KW"/>
</dbReference>
<organism evidence="6 7">
    <name type="scientific">Gluconobacter oxydans DSM 3504</name>
    <dbReference type="NCBI Taxonomy" id="1288313"/>
    <lineage>
        <taxon>Bacteria</taxon>
        <taxon>Pseudomonadati</taxon>
        <taxon>Pseudomonadota</taxon>
        <taxon>Alphaproteobacteria</taxon>
        <taxon>Acetobacterales</taxon>
        <taxon>Acetobacteraceae</taxon>
        <taxon>Gluconobacter</taxon>
    </lineage>
</organism>
<evidence type="ECO:0000256" key="3">
    <source>
        <dbReference type="ARBA" id="ARBA00022801"/>
    </source>
</evidence>
<reference evidence="6 7" key="1">
    <citation type="journal article" date="2015" name="Appl. Microbiol. Biotechnol.">
        <title>The consequence of an additional NADH dehydrogenase paralog on the growth of Gluconobacter oxydans DSM3504.</title>
        <authorList>
            <person name="Kostner D."/>
            <person name="Luchterhand B."/>
            <person name="Junker A."/>
            <person name="Volland S."/>
            <person name="Daniel R."/>
            <person name="Buchs J."/>
            <person name="Liebl W."/>
            <person name="Ehrenreich A."/>
        </authorList>
    </citation>
    <scope>NUCLEOTIDE SEQUENCE [LARGE SCALE GENOMIC DNA]</scope>
    <source>
        <strain evidence="6">DSM 3504</strain>
    </source>
</reference>
<feature type="domain" description="Metallo-beta-lactamase" evidence="5">
    <location>
        <begin position="44"/>
        <end position="227"/>
    </location>
</feature>
<dbReference type="InterPro" id="IPR051453">
    <property type="entry name" value="MBL_Glyoxalase_II"/>
</dbReference>
<dbReference type="PANTHER" id="PTHR46233">
    <property type="entry name" value="HYDROXYACYLGLUTATHIONE HYDROLASE GLOC"/>
    <property type="match status" value="1"/>
</dbReference>
<dbReference type="InterPro" id="IPR001279">
    <property type="entry name" value="Metallo-B-lactamas"/>
</dbReference>
<evidence type="ECO:0000313" key="6">
    <source>
        <dbReference type="EMBL" id="AHK71125.1"/>
    </source>
</evidence>
<evidence type="ECO:0000259" key="5">
    <source>
        <dbReference type="SMART" id="SM00849"/>
    </source>
</evidence>
<evidence type="ECO:0000256" key="4">
    <source>
        <dbReference type="ARBA" id="ARBA00022833"/>
    </source>
</evidence>
<name>A0A067Z651_GLUOY</name>
<evidence type="ECO:0000256" key="1">
    <source>
        <dbReference type="ARBA" id="ARBA00001947"/>
    </source>
</evidence>
<dbReference type="Pfam" id="PF00753">
    <property type="entry name" value="Lactamase_B"/>
    <property type="match status" value="1"/>
</dbReference>
<dbReference type="KEGG" id="goy:GLS_c12220"/>
<dbReference type="HOGENOM" id="CLU_030571_5_0_5"/>
<dbReference type="GO" id="GO:0046872">
    <property type="term" value="F:metal ion binding"/>
    <property type="evidence" value="ECO:0007669"/>
    <property type="project" value="UniProtKB-KW"/>
</dbReference>
<proteinExistence type="predicted"/>